<keyword evidence="3" id="KW-1185">Reference proteome</keyword>
<evidence type="ECO:0000313" key="2">
    <source>
        <dbReference type="EnsemblPlants" id="KRG94581"/>
    </source>
</evidence>
<reference evidence="2" key="2">
    <citation type="submission" date="2018-02" db="UniProtKB">
        <authorList>
            <consortium name="EnsemblPlants"/>
        </authorList>
    </citation>
    <scope>IDENTIFICATION</scope>
    <source>
        <strain evidence="2">Williams 82</strain>
    </source>
</reference>
<organism evidence="1">
    <name type="scientific">Glycine max</name>
    <name type="common">Soybean</name>
    <name type="synonym">Glycine hispida</name>
    <dbReference type="NCBI Taxonomy" id="3847"/>
    <lineage>
        <taxon>Eukaryota</taxon>
        <taxon>Viridiplantae</taxon>
        <taxon>Streptophyta</taxon>
        <taxon>Embryophyta</taxon>
        <taxon>Tracheophyta</taxon>
        <taxon>Spermatophyta</taxon>
        <taxon>Magnoliopsida</taxon>
        <taxon>eudicotyledons</taxon>
        <taxon>Gunneridae</taxon>
        <taxon>Pentapetalae</taxon>
        <taxon>rosids</taxon>
        <taxon>fabids</taxon>
        <taxon>Fabales</taxon>
        <taxon>Fabaceae</taxon>
        <taxon>Papilionoideae</taxon>
        <taxon>50 kb inversion clade</taxon>
        <taxon>NPAAA clade</taxon>
        <taxon>indigoferoid/millettioid clade</taxon>
        <taxon>Phaseoleae</taxon>
        <taxon>Glycine</taxon>
        <taxon>Glycine subgen. Soja</taxon>
    </lineage>
</organism>
<dbReference type="STRING" id="3847.A0A0R0EKZ7"/>
<proteinExistence type="predicted"/>
<dbReference type="EnsemblPlants" id="KRG94581">
    <property type="protein sequence ID" value="KRG94581"/>
    <property type="gene ID" value="GLYMA_19G095600"/>
</dbReference>
<reference evidence="1 2" key="1">
    <citation type="journal article" date="2010" name="Nature">
        <title>Genome sequence of the palaeopolyploid soybean.</title>
        <authorList>
            <person name="Schmutz J."/>
            <person name="Cannon S.B."/>
            <person name="Schlueter J."/>
            <person name="Ma J."/>
            <person name="Mitros T."/>
            <person name="Nelson W."/>
            <person name="Hyten D.L."/>
            <person name="Song Q."/>
            <person name="Thelen J.J."/>
            <person name="Cheng J."/>
            <person name="Xu D."/>
            <person name="Hellsten U."/>
            <person name="May G.D."/>
            <person name="Yu Y."/>
            <person name="Sakurai T."/>
            <person name="Umezawa T."/>
            <person name="Bhattacharyya M.K."/>
            <person name="Sandhu D."/>
            <person name="Valliyodan B."/>
            <person name="Lindquist E."/>
            <person name="Peto M."/>
            <person name="Grant D."/>
            <person name="Shu S."/>
            <person name="Goodstein D."/>
            <person name="Barry K."/>
            <person name="Futrell-Griggs M."/>
            <person name="Abernathy B."/>
            <person name="Du J."/>
            <person name="Tian Z."/>
            <person name="Zhu L."/>
            <person name="Gill N."/>
            <person name="Joshi T."/>
            <person name="Libault M."/>
            <person name="Sethuraman A."/>
            <person name="Zhang X.-C."/>
            <person name="Shinozaki K."/>
            <person name="Nguyen H.T."/>
            <person name="Wing R.A."/>
            <person name="Cregan P."/>
            <person name="Specht J."/>
            <person name="Grimwood J."/>
            <person name="Rokhsar D."/>
            <person name="Stacey G."/>
            <person name="Shoemaker R.C."/>
            <person name="Jackson S.A."/>
        </authorList>
    </citation>
    <scope>NUCLEOTIDE SEQUENCE</scope>
    <source>
        <strain evidence="2">cv. Williams 82</strain>
        <tissue evidence="1">Callus</tissue>
    </source>
</reference>
<evidence type="ECO:0000313" key="1">
    <source>
        <dbReference type="EMBL" id="KRG94581.1"/>
    </source>
</evidence>
<reference evidence="1" key="3">
    <citation type="submission" date="2018-07" db="EMBL/GenBank/DDBJ databases">
        <title>WGS assembly of Glycine max.</title>
        <authorList>
            <person name="Schmutz J."/>
            <person name="Cannon S."/>
            <person name="Schlueter J."/>
            <person name="Ma J."/>
            <person name="Mitros T."/>
            <person name="Nelson W."/>
            <person name="Hyten D."/>
            <person name="Song Q."/>
            <person name="Thelen J."/>
            <person name="Cheng J."/>
            <person name="Xu D."/>
            <person name="Hellsten U."/>
            <person name="May G."/>
            <person name="Yu Y."/>
            <person name="Sakurai T."/>
            <person name="Umezawa T."/>
            <person name="Bhattacharyya M."/>
            <person name="Sandhu D."/>
            <person name="Valliyodan B."/>
            <person name="Lindquist E."/>
            <person name="Peto M."/>
            <person name="Grant D."/>
            <person name="Shu S."/>
            <person name="Goodstein D."/>
            <person name="Barry K."/>
            <person name="Futrell-Griggs M."/>
            <person name="Abernathy B."/>
            <person name="Du J."/>
            <person name="Tian Z."/>
            <person name="Zhu L."/>
            <person name="Gill N."/>
            <person name="Joshi T."/>
            <person name="Libault M."/>
            <person name="Sethuraman A."/>
            <person name="Zhang X."/>
            <person name="Shinozaki K."/>
            <person name="Nguyen H."/>
            <person name="Wing R."/>
            <person name="Cregan P."/>
            <person name="Specht J."/>
            <person name="Grimwood J."/>
            <person name="Rokhsar D."/>
            <person name="Stacey G."/>
            <person name="Shoemaker R."/>
            <person name="Jackson S."/>
        </authorList>
    </citation>
    <scope>NUCLEOTIDE SEQUENCE</scope>
    <source>
        <tissue evidence="1">Callus</tissue>
    </source>
</reference>
<dbReference type="PANTHER" id="PTHR47718">
    <property type="entry name" value="OS01G0519700 PROTEIN"/>
    <property type="match status" value="1"/>
</dbReference>
<name>A0A0R0EKZ7_SOYBN</name>
<evidence type="ECO:0000313" key="3">
    <source>
        <dbReference type="Proteomes" id="UP000008827"/>
    </source>
</evidence>
<dbReference type="InParanoid" id="A0A0R0EKZ7"/>
<protein>
    <submittedName>
        <fullName evidence="1 2">Uncharacterized protein</fullName>
    </submittedName>
</protein>
<dbReference type="EMBL" id="CM000852">
    <property type="protein sequence ID" value="KRG94581.1"/>
    <property type="molecule type" value="Genomic_DNA"/>
</dbReference>
<dbReference type="Proteomes" id="UP000008827">
    <property type="component" value="Chromosome 19"/>
</dbReference>
<gene>
    <name evidence="1" type="ORF">GLYMA_19G095600</name>
</gene>
<dbReference type="PANTHER" id="PTHR47718:SF13">
    <property type="entry name" value="OS09G0290500 PROTEIN"/>
    <property type="match status" value="1"/>
</dbReference>
<dbReference type="AlphaFoldDB" id="A0A0R0EKZ7"/>
<accession>A0A0R0EKZ7</accession>
<sequence length="175" mass="20743">MGYCFYCWFARGKGSGARKGKILKNKKGKKFCDKLFCHRKGKREDRGLTNEKHKRYIRRKTRCGCRTECRVHIGINSRLRYVSYIHNGHSHELLNDEECRMLPKNRLQHLFWCDWIIQVDYSVFGDVLAFDATYGKNKYDLLVILFGVNHHNHRTVFGVLVVANKIEETYVRLLE</sequence>
<dbReference type="Gramene" id="KRG94581">
    <property type="protein sequence ID" value="KRG94581"/>
    <property type="gene ID" value="GLYMA_19G095600"/>
</dbReference>